<dbReference type="RefSeq" id="WP_009850005.1">
    <property type="nucleotide sequence ID" value="NZ_DS022294.1"/>
</dbReference>
<name>Q0EWL0_9PROT</name>
<gene>
    <name evidence="2" type="ORF">SPV1_12460</name>
</gene>
<evidence type="ECO:0000256" key="1">
    <source>
        <dbReference type="SAM" id="Phobius"/>
    </source>
</evidence>
<evidence type="ECO:0000313" key="2">
    <source>
        <dbReference type="EMBL" id="EAU53667.1"/>
    </source>
</evidence>
<keyword evidence="1" id="KW-0812">Transmembrane</keyword>
<protein>
    <recommendedName>
        <fullName evidence="4">Rod shape-determining protein MreD</fullName>
    </recommendedName>
</protein>
<dbReference type="EMBL" id="AATS01000019">
    <property type="protein sequence ID" value="EAU53667.1"/>
    <property type="molecule type" value="Genomic_DNA"/>
</dbReference>
<keyword evidence="1" id="KW-1133">Transmembrane helix</keyword>
<keyword evidence="3" id="KW-1185">Reference proteome</keyword>
<sequence>MITLTVLLLALLGLNMNMAFSSSLIQPDWALALLLASLLAKRHNWFWVLPAILLHDVTFYWSLATVFMVVAMIPLAMIYLDQHLGAGLPQRLVLLVLALLAMMADGWTLQACLLTLCLCIPVWHLLTRQYAQQAA</sequence>
<evidence type="ECO:0000313" key="3">
    <source>
        <dbReference type="Proteomes" id="UP000005297"/>
    </source>
</evidence>
<feature type="transmembrane region" description="Helical" evidence="1">
    <location>
        <begin position="92"/>
        <end position="123"/>
    </location>
</feature>
<feature type="transmembrane region" description="Helical" evidence="1">
    <location>
        <begin position="59"/>
        <end position="80"/>
    </location>
</feature>
<dbReference type="HOGENOM" id="CLU_1883247_0_0_0"/>
<dbReference type="Proteomes" id="UP000005297">
    <property type="component" value="Unassembled WGS sequence"/>
</dbReference>
<dbReference type="STRING" id="314344.AL013_08545"/>
<dbReference type="AlphaFoldDB" id="Q0EWL0"/>
<dbReference type="OrthoDB" id="5295933at2"/>
<keyword evidence="1" id="KW-0472">Membrane</keyword>
<organism evidence="2 3">
    <name type="scientific">Mariprofundus ferrooxydans PV-1</name>
    <dbReference type="NCBI Taxonomy" id="314345"/>
    <lineage>
        <taxon>Bacteria</taxon>
        <taxon>Pseudomonadati</taxon>
        <taxon>Pseudomonadota</taxon>
        <taxon>Candidatius Mariprofundia</taxon>
        <taxon>Mariprofundales</taxon>
        <taxon>Mariprofundaceae</taxon>
        <taxon>Mariprofundus</taxon>
    </lineage>
</organism>
<reference evidence="2 3" key="1">
    <citation type="submission" date="2006-09" db="EMBL/GenBank/DDBJ databases">
        <authorList>
            <person name="Emerson D."/>
            <person name="Ferriera S."/>
            <person name="Johnson J."/>
            <person name="Kravitz S."/>
            <person name="Halpern A."/>
            <person name="Remington K."/>
            <person name="Beeson K."/>
            <person name="Tran B."/>
            <person name="Rogers Y.-H."/>
            <person name="Friedman R."/>
            <person name="Venter J.C."/>
        </authorList>
    </citation>
    <scope>NUCLEOTIDE SEQUENCE [LARGE SCALE GENOMIC DNA]</scope>
    <source>
        <strain evidence="2 3">PV-1</strain>
    </source>
</reference>
<accession>Q0EWL0</accession>
<comment type="caution">
    <text evidence="2">The sequence shown here is derived from an EMBL/GenBank/DDBJ whole genome shotgun (WGS) entry which is preliminary data.</text>
</comment>
<dbReference type="InParanoid" id="Q0EWL0"/>
<proteinExistence type="predicted"/>
<evidence type="ECO:0008006" key="4">
    <source>
        <dbReference type="Google" id="ProtNLM"/>
    </source>
</evidence>